<proteinExistence type="predicted"/>
<dbReference type="KEGG" id="hhsr:HSR6_0980"/>
<dbReference type="EMBL" id="CP016804">
    <property type="protein sequence ID" value="APE95433.1"/>
    <property type="molecule type" value="Genomic_DNA"/>
</dbReference>
<evidence type="ECO:0000313" key="2">
    <source>
        <dbReference type="Proteomes" id="UP000186165"/>
    </source>
</evidence>
<dbReference type="Proteomes" id="UP000186165">
    <property type="component" value="Chromosome"/>
</dbReference>
<name>A0A1J1ACY9_9EURY</name>
<evidence type="ECO:0000313" key="1">
    <source>
        <dbReference type="EMBL" id="APE95433.1"/>
    </source>
</evidence>
<sequence length="61" mass="6433">MKVGLLLTNVVLVGMSTNGKTKLPNLINPPVDVFGLGLGSTIGMQYSRVLVIQLNNPLLAV</sequence>
<protein>
    <submittedName>
        <fullName evidence="1">Uncharacterized protein</fullName>
    </submittedName>
</protein>
<dbReference type="AlphaFoldDB" id="A0A1J1ACY9"/>
<gene>
    <name evidence="1" type="ORF">HSR6_0980</name>
</gene>
<keyword evidence="2" id="KW-1185">Reference proteome</keyword>
<accession>A0A1J1ACY9</accession>
<reference evidence="2" key="1">
    <citation type="submission" date="2016-08" db="EMBL/GenBank/DDBJ databases">
        <title>Discovery of first anaerobic lithoheterotrophic haloarchae widely represented in hypersaline habitats.</title>
        <authorList>
            <person name="Sorokin D.Y."/>
            <person name="Kublanov I.V."/>
            <person name="Roman P."/>
            <person name="Sinninghe Damste J.S."/>
            <person name="Golyshin P.N."/>
            <person name="Rojo D."/>
            <person name="Ciordia S."/>
            <person name="Mena Md.C."/>
            <person name="Ferrer M."/>
            <person name="Smedile F."/>
            <person name="Messina E."/>
            <person name="La Cono V."/>
            <person name="Yakimov M.M."/>
        </authorList>
    </citation>
    <scope>NUCLEOTIDE SEQUENCE [LARGE SCALE GENOMIC DNA]</scope>
    <source>
        <strain evidence="2">HSR6</strain>
    </source>
</reference>
<organism evidence="1 2">
    <name type="scientific">Halodesulfurarchaeum formicicum</name>
    <dbReference type="NCBI Taxonomy" id="1873524"/>
    <lineage>
        <taxon>Archaea</taxon>
        <taxon>Methanobacteriati</taxon>
        <taxon>Methanobacteriota</taxon>
        <taxon>Stenosarchaea group</taxon>
        <taxon>Halobacteria</taxon>
        <taxon>Halobacteriales</taxon>
        <taxon>Halobacteriaceae</taxon>
        <taxon>Halodesulfurarchaeum</taxon>
    </lineage>
</organism>